<name>A0A445DA49_ARAHY</name>
<reference evidence="6 7" key="1">
    <citation type="submission" date="2019-01" db="EMBL/GenBank/DDBJ databases">
        <title>Sequencing of cultivated peanut Arachis hypogaea provides insights into genome evolution and oil improvement.</title>
        <authorList>
            <person name="Chen X."/>
        </authorList>
    </citation>
    <scope>NUCLEOTIDE SEQUENCE [LARGE SCALE GENOMIC DNA]</scope>
    <source>
        <strain evidence="7">cv. Fuhuasheng</strain>
        <tissue evidence="6">Leaves</tissue>
    </source>
</reference>
<evidence type="ECO:0000256" key="3">
    <source>
        <dbReference type="ARBA" id="ARBA00022833"/>
    </source>
</evidence>
<dbReference type="PANTHER" id="PTHR47863">
    <property type="entry name" value="RING/FYVE/PHD ZINC FINGER SUPERFAMILY PROTEIN"/>
    <property type="match status" value="1"/>
</dbReference>
<organism evidence="6 7">
    <name type="scientific">Arachis hypogaea</name>
    <name type="common">Peanut</name>
    <dbReference type="NCBI Taxonomy" id="3818"/>
    <lineage>
        <taxon>Eukaryota</taxon>
        <taxon>Viridiplantae</taxon>
        <taxon>Streptophyta</taxon>
        <taxon>Embryophyta</taxon>
        <taxon>Tracheophyta</taxon>
        <taxon>Spermatophyta</taxon>
        <taxon>Magnoliopsida</taxon>
        <taxon>eudicotyledons</taxon>
        <taxon>Gunneridae</taxon>
        <taxon>Pentapetalae</taxon>
        <taxon>rosids</taxon>
        <taxon>fabids</taxon>
        <taxon>Fabales</taxon>
        <taxon>Fabaceae</taxon>
        <taxon>Papilionoideae</taxon>
        <taxon>50 kb inversion clade</taxon>
        <taxon>dalbergioids sensu lato</taxon>
        <taxon>Dalbergieae</taxon>
        <taxon>Pterocarpus clade</taxon>
        <taxon>Arachis</taxon>
    </lineage>
</organism>
<sequence length="524" mass="58971">MLSSKFKLESIAEEGSKAIIDGFEMAWLRLDNRCDSESVASLPWLWSIQHVASCKEMDVTTLQSLVDVALVAEDGFCEKTRELISLRCLEAMFDPDSAHRVDCDDAAATSLDSRVRFAFSTTCEDVLRQIVGEVPVSNLIKDRVKLLKWDVSQFILHKRAVLKCDLVQLKESILDGTHPNADCLRETGRLQPQNGGCQVHLNDNAHRDLSKKDNGNSTYHADKEVKENSISTMLEKVTKQWKELLEKIKRCKRNQVESVNGNEHMTECQQGKQVDISEWHVCQGSAKKIRHNESLNVESNKEKPISHGVGRYDRWFASKQLDSRSHNEVLHHEPQIPFSATMTLQHKSGDECNLEQEDEPIPTKALPATGILHGNENDTAHEVPNVISESKSKRTEVPQVREPNATDDKAVEHTVNGCVIEVSSDETMGSDNDISESSSLKETNGCMRCKKDGKLLVCRTTTCSTMIHASCLSTSPHFDAEGDFFCPYCVYAKSISIYIEAKRKFFLARQGLERFICNDLWKVS</sequence>
<feature type="domain" description="PHD-type" evidence="5">
    <location>
        <begin position="443"/>
        <end position="492"/>
    </location>
</feature>
<dbReference type="Gene3D" id="3.30.40.10">
    <property type="entry name" value="Zinc/RING finger domain, C3HC4 (zinc finger)"/>
    <property type="match status" value="1"/>
</dbReference>
<comment type="caution">
    <text evidence="6">The sequence shown here is derived from an EMBL/GenBank/DDBJ whole genome shotgun (WGS) entry which is preliminary data.</text>
</comment>
<dbReference type="Gramene" id="arahy.Tifrunner.gnm2.ann2.Ah14g524200.1">
    <property type="protein sequence ID" value="arahy.Tifrunner.gnm2.ann2.Ah14g524200.1-CDS"/>
    <property type="gene ID" value="arahy.Tifrunner.gnm2.ann2.Ah14g524200"/>
</dbReference>
<dbReference type="SUPFAM" id="SSF57903">
    <property type="entry name" value="FYVE/PHD zinc finger"/>
    <property type="match status" value="1"/>
</dbReference>
<accession>A0A445DA49</accession>
<dbReference type="PANTHER" id="PTHR47863:SF4">
    <property type="entry name" value="RING_FYVE_PHD ZINC FINGER SUPERFAMILY PROTEIN"/>
    <property type="match status" value="1"/>
</dbReference>
<evidence type="ECO:0000259" key="5">
    <source>
        <dbReference type="PROSITE" id="PS50016"/>
    </source>
</evidence>
<evidence type="ECO:0000313" key="7">
    <source>
        <dbReference type="Proteomes" id="UP000289738"/>
    </source>
</evidence>
<evidence type="ECO:0000256" key="4">
    <source>
        <dbReference type="PROSITE-ProRule" id="PRU00146"/>
    </source>
</evidence>
<dbReference type="AlphaFoldDB" id="A0A445DA49"/>
<dbReference type="InterPro" id="IPR001965">
    <property type="entry name" value="Znf_PHD"/>
</dbReference>
<dbReference type="Gramene" id="arahy.Tifrunner.gnm2.ann2.Ah04g452600.1">
    <property type="protein sequence ID" value="arahy.Tifrunner.gnm2.ann2.Ah04g452600.1-CDS"/>
    <property type="gene ID" value="arahy.Tifrunner.gnm2.ann2.Ah04g452600"/>
</dbReference>
<keyword evidence="1" id="KW-0479">Metal-binding</keyword>
<protein>
    <recommendedName>
        <fullName evidence="5">PHD-type domain-containing protein</fullName>
    </recommendedName>
</protein>
<keyword evidence="2 4" id="KW-0863">Zinc-finger</keyword>
<dbReference type="Proteomes" id="UP000289738">
    <property type="component" value="Chromosome A04"/>
</dbReference>
<proteinExistence type="predicted"/>
<evidence type="ECO:0000256" key="2">
    <source>
        <dbReference type="ARBA" id="ARBA00022771"/>
    </source>
</evidence>
<dbReference type="GO" id="GO:0008270">
    <property type="term" value="F:zinc ion binding"/>
    <property type="evidence" value="ECO:0007669"/>
    <property type="project" value="UniProtKB-KW"/>
</dbReference>
<gene>
    <name evidence="6" type="ORF">Ahy_A04g017141</name>
</gene>
<keyword evidence="7" id="KW-1185">Reference proteome</keyword>
<keyword evidence="3" id="KW-0862">Zinc</keyword>
<dbReference type="InterPro" id="IPR013083">
    <property type="entry name" value="Znf_RING/FYVE/PHD"/>
</dbReference>
<dbReference type="InterPro" id="IPR011011">
    <property type="entry name" value="Znf_FYVE_PHD"/>
</dbReference>
<evidence type="ECO:0000256" key="1">
    <source>
        <dbReference type="ARBA" id="ARBA00022723"/>
    </source>
</evidence>
<dbReference type="EMBL" id="SDMP01000004">
    <property type="protein sequence ID" value="RYR60047.1"/>
    <property type="molecule type" value="Genomic_DNA"/>
</dbReference>
<dbReference type="InterPro" id="IPR019787">
    <property type="entry name" value="Znf_PHD-finger"/>
</dbReference>
<dbReference type="PROSITE" id="PS50016">
    <property type="entry name" value="ZF_PHD_2"/>
    <property type="match status" value="1"/>
</dbReference>
<dbReference type="SMART" id="SM00249">
    <property type="entry name" value="PHD"/>
    <property type="match status" value="1"/>
</dbReference>
<evidence type="ECO:0000313" key="6">
    <source>
        <dbReference type="EMBL" id="RYR60047.1"/>
    </source>
</evidence>